<gene>
    <name evidence="4" type="ORF">M9Y10_003893</name>
</gene>
<evidence type="ECO:0008006" key="6">
    <source>
        <dbReference type="Google" id="ProtNLM"/>
    </source>
</evidence>
<keyword evidence="2 3" id="KW-0040">ANK repeat</keyword>
<protein>
    <recommendedName>
        <fullName evidence="6">Ankyrin repeat protein</fullName>
    </recommendedName>
</protein>
<dbReference type="PANTHER" id="PTHR24193">
    <property type="entry name" value="ANKYRIN REPEAT PROTEIN"/>
    <property type="match status" value="1"/>
</dbReference>
<dbReference type="SUPFAM" id="SSF48403">
    <property type="entry name" value="Ankyrin repeat"/>
    <property type="match status" value="1"/>
</dbReference>
<dbReference type="PROSITE" id="PS50088">
    <property type="entry name" value="ANK_REPEAT"/>
    <property type="match status" value="2"/>
</dbReference>
<dbReference type="Pfam" id="PF12796">
    <property type="entry name" value="Ank_2"/>
    <property type="match status" value="1"/>
</dbReference>
<organism evidence="4 5">
    <name type="scientific">Tritrichomonas musculus</name>
    <dbReference type="NCBI Taxonomy" id="1915356"/>
    <lineage>
        <taxon>Eukaryota</taxon>
        <taxon>Metamonada</taxon>
        <taxon>Parabasalia</taxon>
        <taxon>Tritrichomonadida</taxon>
        <taxon>Tritrichomonadidae</taxon>
        <taxon>Tritrichomonas</taxon>
    </lineage>
</organism>
<dbReference type="SMART" id="SM00248">
    <property type="entry name" value="ANK"/>
    <property type="match status" value="4"/>
</dbReference>
<evidence type="ECO:0000313" key="4">
    <source>
        <dbReference type="EMBL" id="KAK8881163.1"/>
    </source>
</evidence>
<dbReference type="Proteomes" id="UP001470230">
    <property type="component" value="Unassembled WGS sequence"/>
</dbReference>
<comment type="caution">
    <text evidence="4">The sequence shown here is derived from an EMBL/GenBank/DDBJ whole genome shotgun (WGS) entry which is preliminary data.</text>
</comment>
<feature type="repeat" description="ANK" evidence="3">
    <location>
        <begin position="81"/>
        <end position="113"/>
    </location>
</feature>
<evidence type="ECO:0000313" key="5">
    <source>
        <dbReference type="Proteomes" id="UP001470230"/>
    </source>
</evidence>
<dbReference type="Pfam" id="PF00023">
    <property type="entry name" value="Ank"/>
    <property type="match status" value="1"/>
</dbReference>
<dbReference type="InterPro" id="IPR050663">
    <property type="entry name" value="Ankyrin-SOCS_Box"/>
</dbReference>
<dbReference type="PRINTS" id="PR01415">
    <property type="entry name" value="ANKYRIN"/>
</dbReference>
<dbReference type="PANTHER" id="PTHR24193:SF121">
    <property type="entry name" value="ADA2A-CONTAINING COMPLEX COMPONENT 3, ISOFORM D"/>
    <property type="match status" value="1"/>
</dbReference>
<accession>A0ABR2JRU1</accession>
<dbReference type="EMBL" id="JAPFFF010000010">
    <property type="protein sequence ID" value="KAK8881163.1"/>
    <property type="molecule type" value="Genomic_DNA"/>
</dbReference>
<name>A0ABR2JRU1_9EUKA</name>
<dbReference type="InterPro" id="IPR036770">
    <property type="entry name" value="Ankyrin_rpt-contain_sf"/>
</dbReference>
<feature type="repeat" description="ANK" evidence="3">
    <location>
        <begin position="148"/>
        <end position="180"/>
    </location>
</feature>
<dbReference type="Gene3D" id="1.25.40.20">
    <property type="entry name" value="Ankyrin repeat-containing domain"/>
    <property type="match status" value="2"/>
</dbReference>
<reference evidence="4 5" key="1">
    <citation type="submission" date="2024-04" db="EMBL/GenBank/DDBJ databases">
        <title>Tritrichomonas musculus Genome.</title>
        <authorList>
            <person name="Alves-Ferreira E."/>
            <person name="Grigg M."/>
            <person name="Lorenzi H."/>
            <person name="Galac M."/>
        </authorList>
    </citation>
    <scope>NUCLEOTIDE SEQUENCE [LARGE SCALE GENOMIC DNA]</scope>
    <source>
        <strain evidence="4 5">EAF2021</strain>
    </source>
</reference>
<keyword evidence="1" id="KW-0677">Repeat</keyword>
<dbReference type="PROSITE" id="PS50297">
    <property type="entry name" value="ANK_REP_REGION"/>
    <property type="match status" value="1"/>
</dbReference>
<keyword evidence="5" id="KW-1185">Reference proteome</keyword>
<dbReference type="InterPro" id="IPR002110">
    <property type="entry name" value="Ankyrin_rpt"/>
</dbReference>
<evidence type="ECO:0000256" key="1">
    <source>
        <dbReference type="ARBA" id="ARBA00022737"/>
    </source>
</evidence>
<evidence type="ECO:0000256" key="2">
    <source>
        <dbReference type="ARBA" id="ARBA00023043"/>
    </source>
</evidence>
<evidence type="ECO:0000256" key="3">
    <source>
        <dbReference type="PROSITE-ProRule" id="PRU00023"/>
    </source>
</evidence>
<proteinExistence type="predicted"/>
<sequence>MNNFGFDLKQIIQDDDVSSLDEYCSIAYSVDEIFPKPKNAINPELFISQPSLLSAACYFKSYQCVMYLIAQGADIHYKDKKNRTPFLYSVAGGSLSILQLLIENGACTMETDSDGNGALHYAVKYNQRALILYLCYGLGLNLSSQNKKKETPLHWAVTDMKTDIIRILICHGADVNAKTIVLH</sequence>